<name>A0AAD5WNC6_9PEZI</name>
<sequence>MDPGHDNGGIRLVEMVGTKCKYFASPSASDQSGQSEQPGFGWAAFAGGARWRNMIGPASELAVLVEAPDWPVDAS</sequence>
<comment type="caution">
    <text evidence="1">The sequence shown here is derived from an EMBL/GenBank/DDBJ whole genome shotgun (WGS) entry which is preliminary data.</text>
</comment>
<dbReference type="AlphaFoldDB" id="A0AAD5WNC6"/>
<protein>
    <submittedName>
        <fullName evidence="1">Uncharacterized protein</fullName>
    </submittedName>
</protein>
<dbReference type="EMBL" id="JAKWBI020000868">
    <property type="protein sequence ID" value="KAJ2892186.1"/>
    <property type="molecule type" value="Genomic_DNA"/>
</dbReference>
<dbReference type="Proteomes" id="UP001201980">
    <property type="component" value="Unassembled WGS sequence"/>
</dbReference>
<proteinExistence type="predicted"/>
<organism evidence="1 2">
    <name type="scientific">Zalerion maritima</name>
    <dbReference type="NCBI Taxonomy" id="339359"/>
    <lineage>
        <taxon>Eukaryota</taxon>
        <taxon>Fungi</taxon>
        <taxon>Dikarya</taxon>
        <taxon>Ascomycota</taxon>
        <taxon>Pezizomycotina</taxon>
        <taxon>Sordariomycetes</taxon>
        <taxon>Lulworthiomycetidae</taxon>
        <taxon>Lulworthiales</taxon>
        <taxon>Lulworthiaceae</taxon>
        <taxon>Zalerion</taxon>
    </lineage>
</organism>
<reference evidence="1" key="1">
    <citation type="submission" date="2022-07" db="EMBL/GenBank/DDBJ databases">
        <title>Draft genome sequence of Zalerion maritima ATCC 34329, a (micro)plastics degrading marine fungus.</title>
        <authorList>
            <person name="Paco A."/>
            <person name="Goncalves M.F.M."/>
            <person name="Rocha-Santos T.A.P."/>
            <person name="Alves A."/>
        </authorList>
    </citation>
    <scope>NUCLEOTIDE SEQUENCE</scope>
    <source>
        <strain evidence="1">ATCC 34329</strain>
    </source>
</reference>
<keyword evidence="2" id="KW-1185">Reference proteome</keyword>
<evidence type="ECO:0000313" key="1">
    <source>
        <dbReference type="EMBL" id="KAJ2892186.1"/>
    </source>
</evidence>
<evidence type="ECO:0000313" key="2">
    <source>
        <dbReference type="Proteomes" id="UP001201980"/>
    </source>
</evidence>
<accession>A0AAD5WNC6</accession>
<gene>
    <name evidence="1" type="ORF">MKZ38_010140</name>
</gene>